<accession>A0A9P1MX88</accession>
<dbReference type="EMBL" id="CANHGI010000002">
    <property type="protein sequence ID" value="CAI5443077.1"/>
    <property type="molecule type" value="Genomic_DNA"/>
</dbReference>
<comment type="caution">
    <text evidence="1">The sequence shown here is derived from an EMBL/GenBank/DDBJ whole genome shotgun (WGS) entry which is preliminary data.</text>
</comment>
<name>A0A9P1MX88_9PELO</name>
<proteinExistence type="predicted"/>
<evidence type="ECO:0000313" key="1">
    <source>
        <dbReference type="EMBL" id="CAI5443077.1"/>
    </source>
</evidence>
<protein>
    <submittedName>
        <fullName evidence="1">Uncharacterized protein</fullName>
    </submittedName>
</protein>
<dbReference type="AlphaFoldDB" id="A0A9P1MX88"/>
<gene>
    <name evidence="1" type="ORF">CAMP_LOCUS5714</name>
</gene>
<dbReference type="Proteomes" id="UP001152747">
    <property type="component" value="Unassembled WGS sequence"/>
</dbReference>
<evidence type="ECO:0000313" key="2">
    <source>
        <dbReference type="Proteomes" id="UP001152747"/>
    </source>
</evidence>
<keyword evidence="2" id="KW-1185">Reference proteome</keyword>
<sequence>MGQFLKSFEMRIGGASFSRIDYVNYMIHRKFHIQFSNGARVIRKQGLAGIEYRFVAFSSDGKHDLSFYARKQDDNQLYFVDGEQHFE</sequence>
<organism evidence="1 2">
    <name type="scientific">Caenorhabditis angaria</name>
    <dbReference type="NCBI Taxonomy" id="860376"/>
    <lineage>
        <taxon>Eukaryota</taxon>
        <taxon>Metazoa</taxon>
        <taxon>Ecdysozoa</taxon>
        <taxon>Nematoda</taxon>
        <taxon>Chromadorea</taxon>
        <taxon>Rhabditida</taxon>
        <taxon>Rhabditina</taxon>
        <taxon>Rhabditomorpha</taxon>
        <taxon>Rhabditoidea</taxon>
        <taxon>Rhabditidae</taxon>
        <taxon>Peloderinae</taxon>
        <taxon>Caenorhabditis</taxon>
    </lineage>
</organism>
<reference evidence="1" key="1">
    <citation type="submission" date="2022-11" db="EMBL/GenBank/DDBJ databases">
        <authorList>
            <person name="Kikuchi T."/>
        </authorList>
    </citation>
    <scope>NUCLEOTIDE SEQUENCE</scope>
    <source>
        <strain evidence="1">PS1010</strain>
    </source>
</reference>